<comment type="catalytic activity">
    <reaction evidence="14 17">
        <text>L-leucine + 2-oxoglutarate = 4-methyl-2-oxopentanoate + L-glutamate</text>
        <dbReference type="Rhea" id="RHEA:18321"/>
        <dbReference type="ChEBI" id="CHEBI:16810"/>
        <dbReference type="ChEBI" id="CHEBI:17865"/>
        <dbReference type="ChEBI" id="CHEBI:29985"/>
        <dbReference type="ChEBI" id="CHEBI:57427"/>
        <dbReference type="EC" id="2.6.1.42"/>
    </reaction>
</comment>
<accession>A0A2H0C145</accession>
<dbReference type="Gene3D" id="3.20.10.10">
    <property type="entry name" value="D-amino Acid Aminotransferase, subunit A, domain 2"/>
    <property type="match status" value="1"/>
</dbReference>
<dbReference type="EMBL" id="PCTC01000026">
    <property type="protein sequence ID" value="PIP63655.1"/>
    <property type="molecule type" value="Genomic_DNA"/>
</dbReference>
<evidence type="ECO:0000256" key="12">
    <source>
        <dbReference type="ARBA" id="ARBA00048212"/>
    </source>
</evidence>
<dbReference type="InterPro" id="IPR001544">
    <property type="entry name" value="Aminotrans_IV"/>
</dbReference>
<dbReference type="InterPro" id="IPR036038">
    <property type="entry name" value="Aminotransferase-like"/>
</dbReference>
<keyword evidence="7 17" id="KW-0032">Aminotransferase</keyword>
<dbReference type="GO" id="GO:0052654">
    <property type="term" value="F:L-leucine-2-oxoglutarate transaminase activity"/>
    <property type="evidence" value="ECO:0007669"/>
    <property type="project" value="RHEA"/>
</dbReference>
<dbReference type="Gene3D" id="3.30.470.10">
    <property type="match status" value="1"/>
</dbReference>
<dbReference type="InterPro" id="IPR050571">
    <property type="entry name" value="Class-IV_PLP-Dep_Aminotrnsfr"/>
</dbReference>
<keyword evidence="10 16" id="KW-0663">Pyridoxal phosphate</keyword>
<comment type="function">
    <text evidence="2 17">Acts on leucine, isoleucine and valine.</text>
</comment>
<dbReference type="NCBIfam" id="NF005146">
    <property type="entry name" value="PRK06606.1"/>
    <property type="match status" value="1"/>
</dbReference>
<evidence type="ECO:0000256" key="5">
    <source>
        <dbReference type="ARBA" id="ARBA00005072"/>
    </source>
</evidence>
<dbReference type="GO" id="GO:0052655">
    <property type="term" value="F:L-valine-2-oxoglutarate transaminase activity"/>
    <property type="evidence" value="ECO:0007669"/>
    <property type="project" value="RHEA"/>
</dbReference>
<dbReference type="PANTHER" id="PTHR42743:SF4">
    <property type="entry name" value="BRANCHED-CHAIN-AMINO-ACID AMINOTRANSFERASE-RELATED"/>
    <property type="match status" value="1"/>
</dbReference>
<evidence type="ECO:0000256" key="8">
    <source>
        <dbReference type="ARBA" id="ARBA00022605"/>
    </source>
</evidence>
<dbReference type="FunFam" id="3.20.10.10:FF:000002">
    <property type="entry name" value="D-alanine aminotransferase"/>
    <property type="match status" value="1"/>
</dbReference>
<dbReference type="GO" id="GO:0052656">
    <property type="term" value="F:L-isoleucine-2-oxoglutarate transaminase activity"/>
    <property type="evidence" value="ECO:0007669"/>
    <property type="project" value="RHEA"/>
</dbReference>
<dbReference type="GO" id="GO:0009098">
    <property type="term" value="P:L-leucine biosynthetic process"/>
    <property type="evidence" value="ECO:0007669"/>
    <property type="project" value="UniProtKB-UniPathway"/>
</dbReference>
<comment type="catalytic activity">
    <reaction evidence="12 17">
        <text>L-valine + 2-oxoglutarate = 3-methyl-2-oxobutanoate + L-glutamate</text>
        <dbReference type="Rhea" id="RHEA:24813"/>
        <dbReference type="ChEBI" id="CHEBI:11851"/>
        <dbReference type="ChEBI" id="CHEBI:16810"/>
        <dbReference type="ChEBI" id="CHEBI:29985"/>
        <dbReference type="ChEBI" id="CHEBI:57762"/>
        <dbReference type="EC" id="2.6.1.42"/>
    </reaction>
</comment>
<keyword evidence="11 17" id="KW-0100">Branched-chain amino acid biosynthesis</keyword>
<name>A0A2H0C145_9BACT</name>
<evidence type="ECO:0000256" key="11">
    <source>
        <dbReference type="ARBA" id="ARBA00023304"/>
    </source>
</evidence>
<dbReference type="GO" id="GO:0009099">
    <property type="term" value="P:L-valine biosynthetic process"/>
    <property type="evidence" value="ECO:0007669"/>
    <property type="project" value="UniProtKB-UniPathway"/>
</dbReference>
<dbReference type="EC" id="2.6.1.42" evidence="17"/>
<comment type="similarity">
    <text evidence="6 15">Belongs to the class-IV pyridoxal-phosphate-dependent aminotransferase family.</text>
</comment>
<dbReference type="PANTHER" id="PTHR42743">
    <property type="entry name" value="AMINO-ACID AMINOTRANSFERASE"/>
    <property type="match status" value="1"/>
</dbReference>
<dbReference type="AlphaFoldDB" id="A0A2H0C145"/>
<comment type="pathway">
    <text evidence="5 17">Amino-acid biosynthesis; L-leucine biosynthesis; L-leucine from 3-methyl-2-oxobutanoate: step 4/4.</text>
</comment>
<evidence type="ECO:0000256" key="10">
    <source>
        <dbReference type="ARBA" id="ARBA00022898"/>
    </source>
</evidence>
<comment type="caution">
    <text evidence="18">The sequence shown here is derived from an EMBL/GenBank/DDBJ whole genome shotgun (WGS) entry which is preliminary data.</text>
</comment>
<dbReference type="InterPro" id="IPR033939">
    <property type="entry name" value="BCAT_family"/>
</dbReference>
<sequence>MNQSTFPFSFFSKKFVKTEDAKVSIMTNALQYGNGVFGGIRGYYNKSKKALFIFRLDDHFERFLNALKILGVSIPYSKKQLKEIVVNLAKKNQPTTDSYFRPFAFASSDNISPNLDRDEVFNFCLFMISLGEYLPTNIGISAMVSSWRRVSDNSIPARAKISGAYVNSSLAKKEATDRGFNEAIVLNEGGHVSEGSAANFFLIKNNILITPAKTDDILEGITRRTILELAMDLKIQTEERSVDRTELYTADEAFFSGTGVQLSWINNIDGRTVGDGKRGKIAGKLQDLFFEIVRGNNKKYSQKWCTAIKIG</sequence>
<dbReference type="InterPro" id="IPR005785">
    <property type="entry name" value="B_amino_transI"/>
</dbReference>
<comment type="catalytic activity">
    <reaction evidence="13 17">
        <text>L-isoleucine + 2-oxoglutarate = (S)-3-methyl-2-oxopentanoate + L-glutamate</text>
        <dbReference type="Rhea" id="RHEA:24801"/>
        <dbReference type="ChEBI" id="CHEBI:16810"/>
        <dbReference type="ChEBI" id="CHEBI:29985"/>
        <dbReference type="ChEBI" id="CHEBI:35146"/>
        <dbReference type="ChEBI" id="CHEBI:58045"/>
        <dbReference type="EC" id="2.6.1.42"/>
    </reaction>
</comment>
<reference evidence="18 19" key="1">
    <citation type="submission" date="2017-09" db="EMBL/GenBank/DDBJ databases">
        <title>Depth-based differentiation of microbial function through sediment-hosted aquifers and enrichment of novel symbionts in the deep terrestrial subsurface.</title>
        <authorList>
            <person name="Probst A.J."/>
            <person name="Ladd B."/>
            <person name="Jarett J.K."/>
            <person name="Geller-Mcgrath D.E."/>
            <person name="Sieber C.M."/>
            <person name="Emerson J.B."/>
            <person name="Anantharaman K."/>
            <person name="Thomas B.C."/>
            <person name="Malmstrom R."/>
            <person name="Stieglmeier M."/>
            <person name="Klingl A."/>
            <person name="Woyke T."/>
            <person name="Ryan C.M."/>
            <person name="Banfield J.F."/>
        </authorList>
    </citation>
    <scope>NUCLEOTIDE SEQUENCE [LARGE SCALE GENOMIC DNA]</scope>
    <source>
        <strain evidence="18">CG22_combo_CG10-13_8_21_14_all_34_12</strain>
    </source>
</reference>
<comment type="pathway">
    <text evidence="4 17">Amino-acid biosynthesis; L-valine biosynthesis; L-valine from pyruvate: step 4/4.</text>
</comment>
<dbReference type="UniPathway" id="UPA00048">
    <property type="reaction ID" value="UER00073"/>
</dbReference>
<dbReference type="InterPro" id="IPR043131">
    <property type="entry name" value="BCAT-like_N"/>
</dbReference>
<dbReference type="SUPFAM" id="SSF56752">
    <property type="entry name" value="D-aminoacid aminotransferase-like PLP-dependent enzymes"/>
    <property type="match status" value="1"/>
</dbReference>
<dbReference type="Pfam" id="PF01063">
    <property type="entry name" value="Aminotran_4"/>
    <property type="match status" value="1"/>
</dbReference>
<evidence type="ECO:0000256" key="6">
    <source>
        <dbReference type="ARBA" id="ARBA00009320"/>
    </source>
</evidence>
<dbReference type="UniPathway" id="UPA00049">
    <property type="reaction ID" value="UER00062"/>
</dbReference>
<gene>
    <name evidence="17" type="primary">ilvE</name>
    <name evidence="18" type="ORF">COW97_01330</name>
</gene>
<dbReference type="NCBIfam" id="TIGR01122">
    <property type="entry name" value="ilvE_I"/>
    <property type="match status" value="1"/>
</dbReference>
<organism evidence="18 19">
    <name type="scientific">Candidatus Roizmanbacteria bacterium CG22_combo_CG10-13_8_21_14_all_34_12</name>
    <dbReference type="NCBI Taxonomy" id="1974860"/>
    <lineage>
        <taxon>Bacteria</taxon>
        <taxon>Candidatus Roizmaniibacteriota</taxon>
    </lineage>
</organism>
<evidence type="ECO:0000256" key="4">
    <source>
        <dbReference type="ARBA" id="ARBA00004931"/>
    </source>
</evidence>
<evidence type="ECO:0000313" key="19">
    <source>
        <dbReference type="Proteomes" id="UP000229699"/>
    </source>
</evidence>
<dbReference type="Proteomes" id="UP000229699">
    <property type="component" value="Unassembled WGS sequence"/>
</dbReference>
<dbReference type="InterPro" id="IPR043132">
    <property type="entry name" value="BCAT-like_C"/>
</dbReference>
<evidence type="ECO:0000256" key="1">
    <source>
        <dbReference type="ARBA" id="ARBA00001933"/>
    </source>
</evidence>
<dbReference type="PROSITE" id="PS00770">
    <property type="entry name" value="AA_TRANSFER_CLASS_4"/>
    <property type="match status" value="1"/>
</dbReference>
<dbReference type="GO" id="GO:0009097">
    <property type="term" value="P:isoleucine biosynthetic process"/>
    <property type="evidence" value="ECO:0007669"/>
    <property type="project" value="UniProtKB-UniPathway"/>
</dbReference>
<evidence type="ECO:0000256" key="3">
    <source>
        <dbReference type="ARBA" id="ARBA00004824"/>
    </source>
</evidence>
<evidence type="ECO:0000256" key="13">
    <source>
        <dbReference type="ARBA" id="ARBA00048798"/>
    </source>
</evidence>
<evidence type="ECO:0000256" key="9">
    <source>
        <dbReference type="ARBA" id="ARBA00022679"/>
    </source>
</evidence>
<evidence type="ECO:0000256" key="7">
    <source>
        <dbReference type="ARBA" id="ARBA00022576"/>
    </source>
</evidence>
<evidence type="ECO:0000256" key="14">
    <source>
        <dbReference type="ARBA" id="ARBA00049229"/>
    </source>
</evidence>
<evidence type="ECO:0000256" key="2">
    <source>
        <dbReference type="ARBA" id="ARBA00003109"/>
    </source>
</evidence>
<keyword evidence="8 17" id="KW-0028">Amino-acid biosynthesis</keyword>
<dbReference type="UniPathway" id="UPA00047">
    <property type="reaction ID" value="UER00058"/>
</dbReference>
<comment type="pathway">
    <text evidence="3 17">Amino-acid biosynthesis; L-isoleucine biosynthesis; L-isoleucine from 2-oxobutanoate: step 4/4.</text>
</comment>
<keyword evidence="9 17" id="KW-0808">Transferase</keyword>
<protein>
    <recommendedName>
        <fullName evidence="17">Branched-chain-amino-acid aminotransferase</fullName>
        <shortName evidence="17">BCAT</shortName>
        <ecNumber evidence="17">2.6.1.42</ecNumber>
    </recommendedName>
</protein>
<evidence type="ECO:0000313" key="18">
    <source>
        <dbReference type="EMBL" id="PIP63655.1"/>
    </source>
</evidence>
<evidence type="ECO:0000256" key="15">
    <source>
        <dbReference type="RuleBase" id="RU004106"/>
    </source>
</evidence>
<evidence type="ECO:0000256" key="16">
    <source>
        <dbReference type="RuleBase" id="RU004516"/>
    </source>
</evidence>
<dbReference type="CDD" id="cd01557">
    <property type="entry name" value="BCAT_beta_family"/>
    <property type="match status" value="1"/>
</dbReference>
<evidence type="ECO:0000256" key="17">
    <source>
        <dbReference type="RuleBase" id="RU364094"/>
    </source>
</evidence>
<comment type="cofactor">
    <cofactor evidence="1 16">
        <name>pyridoxal 5'-phosphate</name>
        <dbReference type="ChEBI" id="CHEBI:597326"/>
    </cofactor>
</comment>
<dbReference type="InterPro" id="IPR018300">
    <property type="entry name" value="Aminotrans_IV_CS"/>
</dbReference>
<proteinExistence type="inferred from homology"/>